<accession>A0A1E3ASV5</accession>
<reference evidence="4 5" key="1">
    <citation type="submission" date="2016-07" db="EMBL/GenBank/DDBJ databases">
        <title>Characterization of isolates of Eisenbergiella tayi derived from blood cultures, using whole genome sequencing.</title>
        <authorList>
            <person name="Burdz T."/>
            <person name="Wiebe D."/>
            <person name="Huynh C."/>
            <person name="Bernard K."/>
        </authorList>
    </citation>
    <scope>NUCLEOTIDE SEQUENCE [LARGE SCALE GENOMIC DNA]</scope>
    <source>
        <strain evidence="4 5">NML 120489</strain>
    </source>
</reference>
<dbReference type="EMBL" id="MCGI01000002">
    <property type="protein sequence ID" value="ODM11601.1"/>
    <property type="molecule type" value="Genomic_DNA"/>
</dbReference>
<dbReference type="Pfam" id="PF12010">
    <property type="entry name" value="DUF3502"/>
    <property type="match status" value="1"/>
</dbReference>
<evidence type="ECO:0000259" key="3">
    <source>
        <dbReference type="Pfam" id="PF12010"/>
    </source>
</evidence>
<feature type="chain" id="PRO_5039625448" evidence="2">
    <location>
        <begin position="26"/>
        <end position="517"/>
    </location>
</feature>
<name>A0A1E3ASV5_9FIRM</name>
<evidence type="ECO:0000313" key="4">
    <source>
        <dbReference type="EMBL" id="ODM11601.1"/>
    </source>
</evidence>
<sequence>MKKRVSITALALSAALVLGACGNSAGTETAPAEGTNEASESTAVQENAEAGDPVLKDGEMTEILVTFPGISSAPASLAEVEAAINEEVSKTMDAVIRLNVLEWGTYTDQTNLMLSSGEKMDLFFSYSGTKDYVNKGQLIPITGMMDTYGKDMQDAMGKYIDACYVGDELYGVPTFRDLAAQAGLVCRKDILEETGMDAAQIKTLDDVEELLKKVKELHPEMSLLVSSEPKRGPLANINKGVFDIIQSGVGVYMNDNDGHIDIVNTYETDEYMVLAQKAFEWNKKGYFIPDSTTITDVRQDLIKAGNCFGYIGNSHPGTTTQETMNTGMDMVTIPLTDRILTTQGVDFSQWSLPVACEAPEKALAFLDILYSNPKVQNLFRFGIENKDYVVNENGIAGYPEGVTSSTVGWTNESWITGNAAIGYAWETDPENVWEEYQKYNDTAEISPLYGFIFDSSKVKNEIVAISNVIDKYQGIAEAGLNDPDTTVAKFNEELKAAGIQKIVDEMQAQADAWIAEK</sequence>
<dbReference type="SUPFAM" id="SSF53850">
    <property type="entry name" value="Periplasmic binding protein-like II"/>
    <property type="match status" value="1"/>
</dbReference>
<feature type="domain" description="DUF3502" evidence="3">
    <location>
        <begin position="447"/>
        <end position="515"/>
    </location>
</feature>
<dbReference type="Proteomes" id="UP000095003">
    <property type="component" value="Unassembled WGS sequence"/>
</dbReference>
<feature type="signal peptide" evidence="2">
    <location>
        <begin position="1"/>
        <end position="25"/>
    </location>
</feature>
<dbReference type="InterPro" id="IPR050490">
    <property type="entry name" value="Bact_solute-bd_prot1"/>
</dbReference>
<evidence type="ECO:0000256" key="2">
    <source>
        <dbReference type="SAM" id="SignalP"/>
    </source>
</evidence>
<protein>
    <submittedName>
        <fullName evidence="4">Bacterial extracellular solute-binding protein</fullName>
    </submittedName>
</protein>
<evidence type="ECO:0000256" key="1">
    <source>
        <dbReference type="SAM" id="MobiDB-lite"/>
    </source>
</evidence>
<gene>
    <name evidence="4" type="ORF">BEH84_02216</name>
</gene>
<dbReference type="RefSeq" id="WP_069156842.1">
    <property type="nucleotide sequence ID" value="NZ_DBFYTC010000042.1"/>
</dbReference>
<organism evidence="4 5">
    <name type="scientific">Eisenbergiella tayi</name>
    <dbReference type="NCBI Taxonomy" id="1432052"/>
    <lineage>
        <taxon>Bacteria</taxon>
        <taxon>Bacillati</taxon>
        <taxon>Bacillota</taxon>
        <taxon>Clostridia</taxon>
        <taxon>Lachnospirales</taxon>
        <taxon>Lachnospiraceae</taxon>
        <taxon>Eisenbergiella</taxon>
    </lineage>
</organism>
<evidence type="ECO:0000313" key="5">
    <source>
        <dbReference type="Proteomes" id="UP000095003"/>
    </source>
</evidence>
<proteinExistence type="predicted"/>
<comment type="caution">
    <text evidence="4">The sequence shown here is derived from an EMBL/GenBank/DDBJ whole genome shotgun (WGS) entry which is preliminary data.</text>
</comment>
<dbReference type="PANTHER" id="PTHR43649:SF17">
    <property type="entry name" value="ABC TRANSPORTER SOLUTE BINDING PROTEIN-SUGAR TRANSPORT"/>
    <property type="match status" value="1"/>
</dbReference>
<dbReference type="PATRIC" id="fig|1432052.3.peg.2445"/>
<feature type="region of interest" description="Disordered" evidence="1">
    <location>
        <begin position="25"/>
        <end position="44"/>
    </location>
</feature>
<dbReference type="PROSITE" id="PS51257">
    <property type="entry name" value="PROKAR_LIPOPROTEIN"/>
    <property type="match status" value="1"/>
</dbReference>
<dbReference type="AlphaFoldDB" id="A0A1E3ASV5"/>
<dbReference type="InterPro" id="IPR022627">
    <property type="entry name" value="DUF3502"/>
</dbReference>
<dbReference type="PANTHER" id="PTHR43649">
    <property type="entry name" value="ARABINOSE-BINDING PROTEIN-RELATED"/>
    <property type="match status" value="1"/>
</dbReference>
<dbReference type="Gene3D" id="3.40.190.10">
    <property type="entry name" value="Periplasmic binding protein-like II"/>
    <property type="match status" value="2"/>
</dbReference>
<keyword evidence="2" id="KW-0732">Signal</keyword>